<evidence type="ECO:0000256" key="5">
    <source>
        <dbReference type="ARBA" id="ARBA00022801"/>
    </source>
</evidence>
<dbReference type="Proteomes" id="UP000179013">
    <property type="component" value="Unassembled WGS sequence"/>
</dbReference>
<evidence type="ECO:0000256" key="7">
    <source>
        <dbReference type="ARBA" id="ARBA00038093"/>
    </source>
</evidence>
<evidence type="ECO:0000256" key="8">
    <source>
        <dbReference type="HAMAP-Rule" id="MF_00265"/>
    </source>
</evidence>
<evidence type="ECO:0000256" key="4">
    <source>
        <dbReference type="ARBA" id="ARBA00022723"/>
    </source>
</evidence>
<evidence type="ECO:0000313" key="10">
    <source>
        <dbReference type="EMBL" id="OGM11189.1"/>
    </source>
</evidence>
<evidence type="ECO:0000256" key="6">
    <source>
        <dbReference type="ARBA" id="ARBA00022842"/>
    </source>
</evidence>
<comment type="function">
    <text evidence="8">Toxic component of a toxin-antitoxin (TA) system. An RNase.</text>
</comment>
<dbReference type="EC" id="3.1.-.-" evidence="8"/>
<keyword evidence="5 8" id="KW-0378">Hydrolase</keyword>
<evidence type="ECO:0000256" key="1">
    <source>
        <dbReference type="ARBA" id="ARBA00001946"/>
    </source>
</evidence>
<dbReference type="InterPro" id="IPR022907">
    <property type="entry name" value="VapC_family"/>
</dbReference>
<evidence type="ECO:0000259" key="9">
    <source>
        <dbReference type="Pfam" id="PF01850"/>
    </source>
</evidence>
<dbReference type="InterPro" id="IPR002716">
    <property type="entry name" value="PIN_dom"/>
</dbReference>
<gene>
    <name evidence="8" type="primary">vapC</name>
    <name evidence="10" type="ORF">A2V80_00625</name>
</gene>
<dbReference type="InterPro" id="IPR050556">
    <property type="entry name" value="Type_II_TA_system_RNase"/>
</dbReference>
<name>A0A1F7X8U6_9BACT</name>
<feature type="domain" description="PIN" evidence="9">
    <location>
        <begin position="3"/>
        <end position="122"/>
    </location>
</feature>
<keyword evidence="2 8" id="KW-1277">Toxin-antitoxin system</keyword>
<dbReference type="Pfam" id="PF01850">
    <property type="entry name" value="PIN"/>
    <property type="match status" value="1"/>
</dbReference>
<evidence type="ECO:0000256" key="2">
    <source>
        <dbReference type="ARBA" id="ARBA00022649"/>
    </source>
</evidence>
<keyword evidence="3 8" id="KW-0540">Nuclease</keyword>
<dbReference type="PANTHER" id="PTHR33653">
    <property type="entry name" value="RIBONUCLEASE VAPC2"/>
    <property type="match status" value="1"/>
</dbReference>
<dbReference type="GO" id="GO:0090729">
    <property type="term" value="F:toxin activity"/>
    <property type="evidence" value="ECO:0007669"/>
    <property type="project" value="UniProtKB-KW"/>
</dbReference>
<dbReference type="HAMAP" id="MF_00265">
    <property type="entry name" value="VapC_Nob1"/>
    <property type="match status" value="1"/>
</dbReference>
<evidence type="ECO:0000256" key="3">
    <source>
        <dbReference type="ARBA" id="ARBA00022722"/>
    </source>
</evidence>
<comment type="caution">
    <text evidence="10">The sequence shown here is derived from an EMBL/GenBank/DDBJ whole genome shotgun (WGS) entry which is preliminary data.</text>
</comment>
<organism evidence="10 11">
    <name type="scientific">Candidatus Woesebacteria bacterium RBG_16_39_8b</name>
    <dbReference type="NCBI Taxonomy" id="1802482"/>
    <lineage>
        <taxon>Bacteria</taxon>
        <taxon>Candidatus Woeseibacteriota</taxon>
    </lineage>
</organism>
<dbReference type="GO" id="GO:0016787">
    <property type="term" value="F:hydrolase activity"/>
    <property type="evidence" value="ECO:0007669"/>
    <property type="project" value="UniProtKB-KW"/>
</dbReference>
<keyword evidence="8" id="KW-0800">Toxin</keyword>
<keyword evidence="4 8" id="KW-0479">Metal-binding</keyword>
<evidence type="ECO:0000313" key="11">
    <source>
        <dbReference type="Proteomes" id="UP000179013"/>
    </source>
</evidence>
<dbReference type="InterPro" id="IPR029060">
    <property type="entry name" value="PIN-like_dom_sf"/>
</dbReference>
<keyword evidence="6 8" id="KW-0460">Magnesium</keyword>
<comment type="cofactor">
    <cofactor evidence="1 8">
        <name>Mg(2+)</name>
        <dbReference type="ChEBI" id="CHEBI:18420"/>
    </cofactor>
</comment>
<dbReference type="SUPFAM" id="SSF88723">
    <property type="entry name" value="PIN domain-like"/>
    <property type="match status" value="1"/>
</dbReference>
<dbReference type="Gene3D" id="3.40.50.1010">
    <property type="entry name" value="5'-nuclease"/>
    <property type="match status" value="1"/>
</dbReference>
<protein>
    <recommendedName>
        <fullName evidence="8">Ribonuclease VapC</fullName>
        <shortName evidence="8">RNase VapC</shortName>
        <ecNumber evidence="8">3.1.-.-</ecNumber>
    </recommendedName>
    <alternativeName>
        <fullName evidence="8">Toxin VapC</fullName>
    </alternativeName>
</protein>
<dbReference type="AlphaFoldDB" id="A0A1F7X8U6"/>
<comment type="similarity">
    <text evidence="7 8">Belongs to the PINc/VapC protein family.</text>
</comment>
<sequence>MKYLLDTNVLVDYLRKNVRINEDVLESGAGISILTQGELYYGAFKSKAPEVNLVLIDDMISEYGFPVIDIDDKAVLEYARVKANLEEKGKRLEDLDLLIAASALSIKLTLVTRNVKHFERIKGLKLLRV</sequence>
<feature type="binding site" evidence="8">
    <location>
        <position position="96"/>
    </location>
    <ligand>
        <name>Mg(2+)</name>
        <dbReference type="ChEBI" id="CHEBI:18420"/>
    </ligand>
</feature>
<dbReference type="GO" id="GO:0004540">
    <property type="term" value="F:RNA nuclease activity"/>
    <property type="evidence" value="ECO:0007669"/>
    <property type="project" value="InterPro"/>
</dbReference>
<dbReference type="PANTHER" id="PTHR33653:SF1">
    <property type="entry name" value="RIBONUCLEASE VAPC2"/>
    <property type="match status" value="1"/>
</dbReference>
<accession>A0A1F7X8U6</accession>
<feature type="binding site" evidence="8">
    <location>
        <position position="6"/>
    </location>
    <ligand>
        <name>Mg(2+)</name>
        <dbReference type="ChEBI" id="CHEBI:18420"/>
    </ligand>
</feature>
<reference evidence="10 11" key="1">
    <citation type="journal article" date="2016" name="Nat. Commun.">
        <title>Thousands of microbial genomes shed light on interconnected biogeochemical processes in an aquifer system.</title>
        <authorList>
            <person name="Anantharaman K."/>
            <person name="Brown C.T."/>
            <person name="Hug L.A."/>
            <person name="Sharon I."/>
            <person name="Castelle C.J."/>
            <person name="Probst A.J."/>
            <person name="Thomas B.C."/>
            <person name="Singh A."/>
            <person name="Wilkins M.J."/>
            <person name="Karaoz U."/>
            <person name="Brodie E.L."/>
            <person name="Williams K.H."/>
            <person name="Hubbard S.S."/>
            <person name="Banfield J.F."/>
        </authorList>
    </citation>
    <scope>NUCLEOTIDE SEQUENCE [LARGE SCALE GENOMIC DNA]</scope>
</reference>
<dbReference type="EMBL" id="MGFU01000065">
    <property type="protein sequence ID" value="OGM11189.1"/>
    <property type="molecule type" value="Genomic_DNA"/>
</dbReference>
<proteinExistence type="inferred from homology"/>
<dbReference type="CDD" id="cd09881">
    <property type="entry name" value="PIN_VapC4-5_FitB-like"/>
    <property type="match status" value="1"/>
</dbReference>
<dbReference type="GO" id="GO:0000287">
    <property type="term" value="F:magnesium ion binding"/>
    <property type="evidence" value="ECO:0007669"/>
    <property type="project" value="UniProtKB-UniRule"/>
</dbReference>